<proteinExistence type="predicted"/>
<gene>
    <name evidence="2" type="ORF">COCNU_04G011260</name>
    <name evidence="3" type="ORF">COCNU_04G011270</name>
</gene>
<dbReference type="Proteomes" id="UP000797356">
    <property type="component" value="Chromosome 4"/>
</dbReference>
<evidence type="ECO:0000256" key="1">
    <source>
        <dbReference type="SAM" id="MobiDB-lite"/>
    </source>
</evidence>
<name>A0A8K0I6J1_COCNU</name>
<reference evidence="2" key="2">
    <citation type="submission" date="2019-07" db="EMBL/GenBank/DDBJ databases">
        <authorList>
            <person name="Yang Y."/>
            <person name="Bocs S."/>
            <person name="Baudouin L."/>
        </authorList>
    </citation>
    <scope>NUCLEOTIDE SEQUENCE</scope>
    <source>
        <tissue evidence="2">Spear leaf of Hainan Tall coconut</tissue>
    </source>
</reference>
<organism evidence="2 4">
    <name type="scientific">Cocos nucifera</name>
    <name type="common">Coconut palm</name>
    <dbReference type="NCBI Taxonomy" id="13894"/>
    <lineage>
        <taxon>Eukaryota</taxon>
        <taxon>Viridiplantae</taxon>
        <taxon>Streptophyta</taxon>
        <taxon>Embryophyta</taxon>
        <taxon>Tracheophyta</taxon>
        <taxon>Spermatophyta</taxon>
        <taxon>Magnoliopsida</taxon>
        <taxon>Liliopsida</taxon>
        <taxon>Arecaceae</taxon>
        <taxon>Arecoideae</taxon>
        <taxon>Cocoseae</taxon>
        <taxon>Attaleinae</taxon>
        <taxon>Cocos</taxon>
    </lineage>
</organism>
<feature type="compositionally biased region" description="Polar residues" evidence="1">
    <location>
        <begin position="93"/>
        <end position="105"/>
    </location>
</feature>
<comment type="caution">
    <text evidence="2">The sequence shown here is derived from an EMBL/GenBank/DDBJ whole genome shotgun (WGS) entry which is preliminary data.</text>
</comment>
<dbReference type="EMBL" id="CM017875">
    <property type="protein sequence ID" value="KAG1338821.1"/>
    <property type="molecule type" value="Genomic_DNA"/>
</dbReference>
<dbReference type="AlphaFoldDB" id="A0A8K0I6J1"/>
<evidence type="ECO:0000313" key="2">
    <source>
        <dbReference type="EMBL" id="KAG1338820.1"/>
    </source>
</evidence>
<feature type="region of interest" description="Disordered" evidence="1">
    <location>
        <begin position="89"/>
        <end position="112"/>
    </location>
</feature>
<protein>
    <submittedName>
        <fullName evidence="2">Uncharacterized protein</fullName>
    </submittedName>
</protein>
<reference evidence="2" key="1">
    <citation type="journal article" date="2017" name="Gigascience">
        <title>The genome draft of coconut (Cocos nucifera).</title>
        <authorList>
            <person name="Xiao Y."/>
            <person name="Xu P."/>
            <person name="Fan H."/>
            <person name="Baudouin L."/>
            <person name="Xia W."/>
            <person name="Bocs S."/>
            <person name="Xu J."/>
            <person name="Li Q."/>
            <person name="Guo A."/>
            <person name="Zhou L."/>
            <person name="Li J."/>
            <person name="Wu Y."/>
            <person name="Ma Z."/>
            <person name="Armero A."/>
            <person name="Issali A.E."/>
            <person name="Liu N."/>
            <person name="Peng M."/>
            <person name="Yang Y."/>
        </authorList>
    </citation>
    <scope>NUCLEOTIDE SEQUENCE</scope>
    <source>
        <tissue evidence="2">Spear leaf of Hainan Tall coconut</tissue>
    </source>
</reference>
<dbReference type="EMBL" id="CM017875">
    <property type="protein sequence ID" value="KAG1338820.1"/>
    <property type="molecule type" value="Genomic_DNA"/>
</dbReference>
<evidence type="ECO:0000313" key="4">
    <source>
        <dbReference type="Proteomes" id="UP000797356"/>
    </source>
</evidence>
<sequence length="165" mass="18745">MIHSPPKRLGVRSLAISHPTKSFYRKHHPSWPALAVEAGAASHRLGTGIIRGLRWYRRYHRHPGKVWFGAMKGPKGPWLRGGFLLLRRHHPGQTSGDPPSRTGRTSGIHRRRPTFNNRQARIRLKNRIGFAKKAEQRWARKSSSGKKKVMLPPVLLEAVAAVREV</sequence>
<evidence type="ECO:0000313" key="3">
    <source>
        <dbReference type="EMBL" id="KAG1338821.1"/>
    </source>
</evidence>
<accession>A0A8K0I6J1</accession>
<keyword evidence="4" id="KW-1185">Reference proteome</keyword>